<reference evidence="6 7" key="1">
    <citation type="journal article" date="2021" name="Angew. Chem. Int. Ed. Engl.">
        <title>A novel family of nonribosomal peptides modulate collective behavior in Pseudovibrio bacteria isolated from marine sponges.</title>
        <authorList>
            <person name="Ioca L.P."/>
            <person name="Dai Y."/>
            <person name="Kunakom S."/>
            <person name="Diaz-Espinosa J."/>
            <person name="Krunic A."/>
            <person name="Crnkovic C.M."/>
            <person name="Orjala J."/>
            <person name="Sanchez L.M."/>
            <person name="Ferreira A.G."/>
            <person name="Berlinck R.G.S."/>
            <person name="Eustaquio A.S."/>
        </authorList>
    </citation>
    <scope>NUCLEOTIDE SEQUENCE [LARGE SCALE GENOMIC DNA]</scope>
    <source>
        <strain evidence="6 7">Ab134</strain>
        <plasmid evidence="6 7">pAb134-01</plasmid>
    </source>
</reference>
<feature type="domain" description="HTH araC/xylS-type" evidence="5">
    <location>
        <begin position="246"/>
        <end position="338"/>
    </location>
</feature>
<dbReference type="Proteomes" id="UP000680706">
    <property type="component" value="Plasmid pAb134-01"/>
</dbReference>
<feature type="transmembrane region" description="Helical" evidence="4">
    <location>
        <begin position="155"/>
        <end position="173"/>
    </location>
</feature>
<dbReference type="PROSITE" id="PS01124">
    <property type="entry name" value="HTH_ARAC_FAMILY_2"/>
    <property type="match status" value="1"/>
</dbReference>
<dbReference type="Gene3D" id="1.10.10.60">
    <property type="entry name" value="Homeodomain-like"/>
    <property type="match status" value="1"/>
</dbReference>
<gene>
    <name evidence="6" type="ORF">KGB56_22025</name>
</gene>
<keyword evidence="7" id="KW-1185">Reference proteome</keyword>
<feature type="transmembrane region" description="Helical" evidence="4">
    <location>
        <begin position="88"/>
        <end position="108"/>
    </location>
</feature>
<dbReference type="InterPro" id="IPR018062">
    <property type="entry name" value="HTH_AraC-typ_CS"/>
</dbReference>
<sequence>MPSLPLPFFTALFLCFILLRLVAGYGRKLPPMLLVTICLYALQSVLLGIKWGMGGLPSWSTAGLALLLPPATWLSFLQLTNRFSQKAIGWTAGATAASFGVLVVAPNFNIPSLIDLTSVAVYLGYGALFFRSATVKQWEWTSHLPLDQMFPTRQAQLIAGAVFSTSALVDLAVTSDFALNRGSHAATIVGTANLVMLVALITLVVLMSRKPSVSQHPGTQVEAEKVSATPELVELVDALDQLMRSENLYRDENLSLDKLARKLRVPARQISTAVNTVREINLPQYTNGFRVAEACHLLETTDTPITAIIYEVGFTTKSNFNREFQRVTGKSPSAWRKESRTSDITEPA</sequence>
<accession>A0ABX8AUL4</accession>
<name>A0ABX8AUL4_9HYPH</name>
<keyword evidence="4" id="KW-1133">Transmembrane helix</keyword>
<keyword evidence="3" id="KW-0804">Transcription</keyword>
<dbReference type="SMART" id="SM00342">
    <property type="entry name" value="HTH_ARAC"/>
    <property type="match status" value="1"/>
</dbReference>
<feature type="transmembrane region" description="Helical" evidence="4">
    <location>
        <begin position="6"/>
        <end position="25"/>
    </location>
</feature>
<feature type="transmembrane region" description="Helical" evidence="4">
    <location>
        <begin position="59"/>
        <end position="76"/>
    </location>
</feature>
<keyword evidence="4" id="KW-0812">Transmembrane</keyword>
<dbReference type="EMBL" id="CP074127">
    <property type="protein sequence ID" value="QUS58410.1"/>
    <property type="molecule type" value="Genomic_DNA"/>
</dbReference>
<dbReference type="PANTHER" id="PTHR43280">
    <property type="entry name" value="ARAC-FAMILY TRANSCRIPTIONAL REGULATOR"/>
    <property type="match status" value="1"/>
</dbReference>
<dbReference type="InterPro" id="IPR009057">
    <property type="entry name" value="Homeodomain-like_sf"/>
</dbReference>
<feature type="transmembrane region" description="Helical" evidence="4">
    <location>
        <begin position="114"/>
        <end position="134"/>
    </location>
</feature>
<dbReference type="SUPFAM" id="SSF46689">
    <property type="entry name" value="Homeodomain-like"/>
    <property type="match status" value="1"/>
</dbReference>
<keyword evidence="2" id="KW-0238">DNA-binding</keyword>
<keyword evidence="6" id="KW-0614">Plasmid</keyword>
<dbReference type="PROSITE" id="PS00041">
    <property type="entry name" value="HTH_ARAC_FAMILY_1"/>
    <property type="match status" value="1"/>
</dbReference>
<keyword evidence="1" id="KW-0805">Transcription regulation</keyword>
<evidence type="ECO:0000259" key="5">
    <source>
        <dbReference type="PROSITE" id="PS01124"/>
    </source>
</evidence>
<geneLocation type="plasmid" evidence="6 7">
    <name>pAb134-01</name>
</geneLocation>
<keyword evidence="4" id="KW-0472">Membrane</keyword>
<dbReference type="PANTHER" id="PTHR43280:SF29">
    <property type="entry name" value="ARAC-FAMILY TRANSCRIPTIONAL REGULATOR"/>
    <property type="match status" value="1"/>
</dbReference>
<evidence type="ECO:0000256" key="2">
    <source>
        <dbReference type="ARBA" id="ARBA00023125"/>
    </source>
</evidence>
<evidence type="ECO:0000313" key="7">
    <source>
        <dbReference type="Proteomes" id="UP000680706"/>
    </source>
</evidence>
<feature type="transmembrane region" description="Helical" evidence="4">
    <location>
        <begin position="32"/>
        <end position="53"/>
    </location>
</feature>
<evidence type="ECO:0000313" key="6">
    <source>
        <dbReference type="EMBL" id="QUS58410.1"/>
    </source>
</evidence>
<protein>
    <submittedName>
        <fullName evidence="6">Helix-turn-helix transcriptional regulator</fullName>
    </submittedName>
</protein>
<evidence type="ECO:0000256" key="1">
    <source>
        <dbReference type="ARBA" id="ARBA00023015"/>
    </source>
</evidence>
<feature type="transmembrane region" description="Helical" evidence="4">
    <location>
        <begin position="185"/>
        <end position="206"/>
    </location>
</feature>
<evidence type="ECO:0000256" key="4">
    <source>
        <dbReference type="SAM" id="Phobius"/>
    </source>
</evidence>
<evidence type="ECO:0000256" key="3">
    <source>
        <dbReference type="ARBA" id="ARBA00023163"/>
    </source>
</evidence>
<dbReference type="RefSeq" id="WP_075701271.1">
    <property type="nucleotide sequence ID" value="NZ_CP074127.1"/>
</dbReference>
<dbReference type="InterPro" id="IPR018060">
    <property type="entry name" value="HTH_AraC"/>
</dbReference>
<dbReference type="Pfam" id="PF12833">
    <property type="entry name" value="HTH_18"/>
    <property type="match status" value="1"/>
</dbReference>
<organism evidence="6 7">
    <name type="scientific">Pseudovibrio brasiliensis</name>
    <dbReference type="NCBI Taxonomy" id="1898042"/>
    <lineage>
        <taxon>Bacteria</taxon>
        <taxon>Pseudomonadati</taxon>
        <taxon>Pseudomonadota</taxon>
        <taxon>Alphaproteobacteria</taxon>
        <taxon>Hyphomicrobiales</taxon>
        <taxon>Stappiaceae</taxon>
        <taxon>Pseudovibrio</taxon>
    </lineage>
</organism>
<proteinExistence type="predicted"/>